<reference evidence="3" key="1">
    <citation type="journal article" date="2021" name="Genome Biol. Evol.">
        <title>A High-Quality Reference Genome for a Parasitic Bivalve with Doubly Uniparental Inheritance (Bivalvia: Unionida).</title>
        <authorList>
            <person name="Smith C.H."/>
        </authorList>
    </citation>
    <scope>NUCLEOTIDE SEQUENCE</scope>
    <source>
        <strain evidence="3">CHS0354</strain>
    </source>
</reference>
<keyword evidence="4" id="KW-1185">Reference proteome</keyword>
<proteinExistence type="predicted"/>
<feature type="region of interest" description="Disordered" evidence="2">
    <location>
        <begin position="155"/>
        <end position="178"/>
    </location>
</feature>
<reference evidence="3" key="2">
    <citation type="journal article" date="2021" name="Genome Biol. Evol.">
        <title>Developing a high-quality reference genome for a parasitic bivalve with doubly uniparental inheritance (Bivalvia: Unionida).</title>
        <authorList>
            <person name="Smith C.H."/>
        </authorList>
    </citation>
    <scope>NUCLEOTIDE SEQUENCE</scope>
    <source>
        <strain evidence="3">CHS0354</strain>
        <tissue evidence="3">Mantle</tissue>
    </source>
</reference>
<reference evidence="3" key="3">
    <citation type="submission" date="2023-05" db="EMBL/GenBank/DDBJ databases">
        <authorList>
            <person name="Smith C.H."/>
        </authorList>
    </citation>
    <scope>NUCLEOTIDE SEQUENCE</scope>
    <source>
        <strain evidence="3">CHS0354</strain>
        <tissue evidence="3">Mantle</tissue>
    </source>
</reference>
<sequence>MYDNLLNIAKLGSKFTKFWTFVASQYMKMEGEEGSSMDSNKISLETIDTEISILLRIKRELDEKIKQYEQLAQVENTHSGKKKACIVNEKRGKHESESTQLRIQVKQFKAESAEKNPFQQQSEICLKSEMPIPGMDITTINQTYGVSKVNQIRSHQTKLMSRTNLRPKAKRPAQKKKT</sequence>
<protein>
    <submittedName>
        <fullName evidence="3">Uncharacterized protein</fullName>
    </submittedName>
</protein>
<name>A0AAE0VPM0_9BIVA</name>
<feature type="compositionally biased region" description="Basic residues" evidence="2">
    <location>
        <begin position="165"/>
        <end position="178"/>
    </location>
</feature>
<evidence type="ECO:0000256" key="1">
    <source>
        <dbReference type="SAM" id="Coils"/>
    </source>
</evidence>
<gene>
    <name evidence="3" type="ORF">CHS0354_036756</name>
</gene>
<evidence type="ECO:0000313" key="3">
    <source>
        <dbReference type="EMBL" id="KAK3585569.1"/>
    </source>
</evidence>
<dbReference type="EMBL" id="JAEAOA010002152">
    <property type="protein sequence ID" value="KAK3585569.1"/>
    <property type="molecule type" value="Genomic_DNA"/>
</dbReference>
<dbReference type="Proteomes" id="UP001195483">
    <property type="component" value="Unassembled WGS sequence"/>
</dbReference>
<evidence type="ECO:0000256" key="2">
    <source>
        <dbReference type="SAM" id="MobiDB-lite"/>
    </source>
</evidence>
<comment type="caution">
    <text evidence="3">The sequence shown here is derived from an EMBL/GenBank/DDBJ whole genome shotgun (WGS) entry which is preliminary data.</text>
</comment>
<feature type="coiled-coil region" evidence="1">
    <location>
        <begin position="51"/>
        <end position="78"/>
    </location>
</feature>
<evidence type="ECO:0000313" key="4">
    <source>
        <dbReference type="Proteomes" id="UP001195483"/>
    </source>
</evidence>
<feature type="compositionally biased region" description="Polar residues" evidence="2">
    <location>
        <begin position="155"/>
        <end position="164"/>
    </location>
</feature>
<dbReference type="AlphaFoldDB" id="A0AAE0VPM0"/>
<accession>A0AAE0VPM0</accession>
<organism evidence="3 4">
    <name type="scientific">Potamilus streckersoni</name>
    <dbReference type="NCBI Taxonomy" id="2493646"/>
    <lineage>
        <taxon>Eukaryota</taxon>
        <taxon>Metazoa</taxon>
        <taxon>Spiralia</taxon>
        <taxon>Lophotrochozoa</taxon>
        <taxon>Mollusca</taxon>
        <taxon>Bivalvia</taxon>
        <taxon>Autobranchia</taxon>
        <taxon>Heteroconchia</taxon>
        <taxon>Palaeoheterodonta</taxon>
        <taxon>Unionida</taxon>
        <taxon>Unionoidea</taxon>
        <taxon>Unionidae</taxon>
        <taxon>Ambleminae</taxon>
        <taxon>Lampsilini</taxon>
        <taxon>Potamilus</taxon>
    </lineage>
</organism>
<keyword evidence="1" id="KW-0175">Coiled coil</keyword>